<accession>A0A8S9TLN1</accession>
<name>A0A8S9TLN1_PHYIN</name>
<reference evidence="1" key="1">
    <citation type="submission" date="2020-03" db="EMBL/GenBank/DDBJ databases">
        <title>Hybrid Assembly of Korean Phytophthora infestans isolates.</title>
        <authorList>
            <person name="Prokchorchik M."/>
            <person name="Lee Y."/>
            <person name="Seo J."/>
            <person name="Cho J.-H."/>
            <person name="Park Y.-E."/>
            <person name="Jang D.-C."/>
            <person name="Im J.-S."/>
            <person name="Choi J.-G."/>
            <person name="Park H.-J."/>
            <person name="Lee G.-B."/>
            <person name="Lee Y.-G."/>
            <person name="Hong S.-Y."/>
            <person name="Cho K."/>
            <person name="Sohn K.H."/>
        </authorList>
    </citation>
    <scope>NUCLEOTIDE SEQUENCE</scope>
    <source>
        <strain evidence="1">KR_2_A2</strain>
    </source>
</reference>
<dbReference type="EMBL" id="JAACNO010002966">
    <property type="protein sequence ID" value="KAF4129380.1"/>
    <property type="molecule type" value="Genomic_DNA"/>
</dbReference>
<dbReference type="Proteomes" id="UP000704712">
    <property type="component" value="Unassembled WGS sequence"/>
</dbReference>
<sequence length="118" mass="13444">MGISVPRQLRFRLKPALPSHFEMVSNRAKPSLPDRGYQVVYLGLSNRVLAGLLNEAKERDYRSVFAEVGAENDDSFRAQSRVNPRESSAAINELSRALRASTACMDPRWIPREFSYMR</sequence>
<gene>
    <name evidence="1" type="ORF">GN958_ATG21445</name>
</gene>
<evidence type="ECO:0000313" key="2">
    <source>
        <dbReference type="Proteomes" id="UP000704712"/>
    </source>
</evidence>
<dbReference type="AlphaFoldDB" id="A0A8S9TLN1"/>
<comment type="caution">
    <text evidence="1">The sequence shown here is derived from an EMBL/GenBank/DDBJ whole genome shotgun (WGS) entry which is preliminary data.</text>
</comment>
<evidence type="ECO:0000313" key="1">
    <source>
        <dbReference type="EMBL" id="KAF4129380.1"/>
    </source>
</evidence>
<proteinExistence type="predicted"/>
<protein>
    <submittedName>
        <fullName evidence="1">Uncharacterized protein</fullName>
    </submittedName>
</protein>
<organism evidence="1 2">
    <name type="scientific">Phytophthora infestans</name>
    <name type="common">Potato late blight agent</name>
    <name type="synonym">Botrytis infestans</name>
    <dbReference type="NCBI Taxonomy" id="4787"/>
    <lineage>
        <taxon>Eukaryota</taxon>
        <taxon>Sar</taxon>
        <taxon>Stramenopiles</taxon>
        <taxon>Oomycota</taxon>
        <taxon>Peronosporomycetes</taxon>
        <taxon>Peronosporales</taxon>
        <taxon>Peronosporaceae</taxon>
        <taxon>Phytophthora</taxon>
    </lineage>
</organism>